<dbReference type="PROSITE" id="PS51154">
    <property type="entry name" value="MACRO"/>
    <property type="match status" value="1"/>
</dbReference>
<comment type="similarity">
    <text evidence="6">Belongs to the ARTD/PARP family.</text>
</comment>
<keyword evidence="10" id="KW-1185">Reference proteome</keyword>
<evidence type="ECO:0000256" key="2">
    <source>
        <dbReference type="ARBA" id="ARBA00022676"/>
    </source>
</evidence>
<dbReference type="SUPFAM" id="SSF56399">
    <property type="entry name" value="ADP-ribosylation"/>
    <property type="match status" value="1"/>
</dbReference>
<dbReference type="AlphaFoldDB" id="A0A7K5VP26"/>
<dbReference type="SUPFAM" id="SSF52949">
    <property type="entry name" value="Macro domain-like"/>
    <property type="match status" value="2"/>
</dbReference>
<proteinExistence type="inferred from homology"/>
<evidence type="ECO:0000313" key="10">
    <source>
        <dbReference type="Proteomes" id="UP000584415"/>
    </source>
</evidence>
<feature type="non-terminal residue" evidence="9">
    <location>
        <position position="1"/>
    </location>
</feature>
<accession>A0A7K5VP26</accession>
<dbReference type="InterPro" id="IPR043472">
    <property type="entry name" value="Macro_dom-like"/>
</dbReference>
<dbReference type="Pfam" id="PF01661">
    <property type="entry name" value="Macro"/>
    <property type="match status" value="2"/>
</dbReference>
<dbReference type="GO" id="GO:0005737">
    <property type="term" value="C:cytoplasm"/>
    <property type="evidence" value="ECO:0007669"/>
    <property type="project" value="TreeGrafter"/>
</dbReference>
<dbReference type="PANTHER" id="PTHR14453:SF70">
    <property type="entry name" value="PROTEIN MONO-ADP-RIBOSYLTRANSFERASE PARP9"/>
    <property type="match status" value="1"/>
</dbReference>
<dbReference type="CDD" id="cd02907">
    <property type="entry name" value="Macro_Af1521_BAL-like"/>
    <property type="match status" value="1"/>
</dbReference>
<keyword evidence="4" id="KW-0520">NAD</keyword>
<feature type="domain" description="Macro" evidence="8">
    <location>
        <begin position="41"/>
        <end position="229"/>
    </location>
</feature>
<evidence type="ECO:0000256" key="4">
    <source>
        <dbReference type="ARBA" id="ARBA00023027"/>
    </source>
</evidence>
<feature type="domain" description="PARP catalytic" evidence="7">
    <location>
        <begin position="566"/>
        <end position="757"/>
    </location>
</feature>
<dbReference type="InterPro" id="IPR002589">
    <property type="entry name" value="Macro_dom"/>
</dbReference>
<dbReference type="Gene3D" id="3.90.228.10">
    <property type="match status" value="1"/>
</dbReference>
<evidence type="ECO:0000256" key="5">
    <source>
        <dbReference type="ARBA" id="ARBA00023242"/>
    </source>
</evidence>
<dbReference type="SMART" id="SM00506">
    <property type="entry name" value="A1pp"/>
    <property type="match status" value="1"/>
</dbReference>
<dbReference type="GO" id="GO:1990404">
    <property type="term" value="F:NAD+-protein mono-ADP-ribosyltransferase activity"/>
    <property type="evidence" value="ECO:0007669"/>
    <property type="project" value="TreeGrafter"/>
</dbReference>
<dbReference type="EMBL" id="VYXC01011247">
    <property type="protein sequence ID" value="NWU30628.1"/>
    <property type="molecule type" value="Genomic_DNA"/>
</dbReference>
<dbReference type="InterPro" id="IPR012317">
    <property type="entry name" value="Poly(ADP-ribose)pol_cat_dom"/>
</dbReference>
<dbReference type="GO" id="GO:0044389">
    <property type="term" value="F:ubiquitin-like protein ligase binding"/>
    <property type="evidence" value="ECO:0007669"/>
    <property type="project" value="TreeGrafter"/>
</dbReference>
<dbReference type="Proteomes" id="UP000584415">
    <property type="component" value="Unassembled WGS sequence"/>
</dbReference>
<reference evidence="9 10" key="1">
    <citation type="submission" date="2019-09" db="EMBL/GenBank/DDBJ databases">
        <title>Bird 10,000 Genomes (B10K) Project - Family phase.</title>
        <authorList>
            <person name="Zhang G."/>
        </authorList>
    </citation>
    <scope>NUCLEOTIDE SEQUENCE [LARGE SCALE GENOMIC DNA]</scope>
    <source>
        <strain evidence="9">B10K-DU-001-71</strain>
        <tissue evidence="9">Muscle</tissue>
    </source>
</reference>
<dbReference type="InterPro" id="IPR052056">
    <property type="entry name" value="Mono-ARTD/PARP"/>
</dbReference>
<dbReference type="GO" id="GO:0010629">
    <property type="term" value="P:negative regulation of gene expression"/>
    <property type="evidence" value="ECO:0007669"/>
    <property type="project" value="TreeGrafter"/>
</dbReference>
<feature type="non-terminal residue" evidence="9">
    <location>
        <position position="757"/>
    </location>
</feature>
<evidence type="ECO:0000256" key="6">
    <source>
        <dbReference type="ARBA" id="ARBA00024347"/>
    </source>
</evidence>
<keyword evidence="2" id="KW-0328">Glycosyltransferase</keyword>
<evidence type="ECO:0000256" key="3">
    <source>
        <dbReference type="ARBA" id="ARBA00022679"/>
    </source>
</evidence>
<dbReference type="GO" id="GO:0003714">
    <property type="term" value="F:transcription corepressor activity"/>
    <property type="evidence" value="ECO:0007669"/>
    <property type="project" value="TreeGrafter"/>
</dbReference>
<organism evidence="9 10">
    <name type="scientific">Platysteira castanea</name>
    <dbReference type="NCBI Taxonomy" id="1160851"/>
    <lineage>
        <taxon>Eukaryota</taxon>
        <taxon>Metazoa</taxon>
        <taxon>Chordata</taxon>
        <taxon>Craniata</taxon>
        <taxon>Vertebrata</taxon>
        <taxon>Euteleostomi</taxon>
        <taxon>Archelosauria</taxon>
        <taxon>Archosauria</taxon>
        <taxon>Dinosauria</taxon>
        <taxon>Saurischia</taxon>
        <taxon>Theropoda</taxon>
        <taxon>Coelurosauria</taxon>
        <taxon>Aves</taxon>
        <taxon>Neognathae</taxon>
        <taxon>Neoaves</taxon>
        <taxon>Telluraves</taxon>
        <taxon>Australaves</taxon>
        <taxon>Passeriformes</taxon>
        <taxon>Corvoidea</taxon>
        <taxon>Platysteiridae</taxon>
        <taxon>Platysteira</taxon>
    </lineage>
</organism>
<keyword evidence="5" id="KW-0539">Nucleus</keyword>
<dbReference type="PANTHER" id="PTHR14453">
    <property type="entry name" value="PARP/ZINC FINGER CCCH TYPE DOMAIN CONTAINING PROTEIN"/>
    <property type="match status" value="1"/>
</dbReference>
<comment type="subcellular location">
    <subcellularLocation>
        <location evidence="1">Nucleus</location>
    </subcellularLocation>
</comment>
<comment type="caution">
    <text evidence="9">The sequence shown here is derived from an EMBL/GenBank/DDBJ whole genome shotgun (WGS) entry which is preliminary data.</text>
</comment>
<gene>
    <name evidence="9" type="primary">Parp9</name>
    <name evidence="9" type="ORF">DYACAS_R01428</name>
</gene>
<dbReference type="GO" id="GO:0005634">
    <property type="term" value="C:nucleus"/>
    <property type="evidence" value="ECO:0007669"/>
    <property type="project" value="UniProtKB-SubCell"/>
</dbReference>
<dbReference type="Gene3D" id="3.40.220.10">
    <property type="entry name" value="Leucine Aminopeptidase, subunit E, domain 1"/>
    <property type="match status" value="2"/>
</dbReference>
<sequence length="757" mass="84323">LISVSKDAYEALKRRESCLNNLISKRFACTLAFRKATKSTAEVYRKKVKGGIDICVYKDDLTRHKVDAVVNAANEWLEHGGGLALALVKTGGPEIKEQSDSYIRMNGKVKVGNIAVTGGGKLPCKKIIHAVGPRWDPHEKERCCYLLQEAIWNVLCYVSASGITLKSVAIPAVSSGIYAFPVDLCSQVIVMAVKEFVETSLPSCLEEIRLVNIEESTVAEIKKACEKFLGDTCPLVDTVSTSPSQPPPYLICGGVRMRIVTGYPEELKKTAIVNTVNARGEPTSRFSRRLLEKEGSAFQKELQNHLRHPTRFKDLLVTKRRELPGAFVLHVALQYQHPVLQCEEIKDAVKRCLGHFQDHSPPSVSFPVDWLPTLSVDIVAETMIEAVTNFARAYPQKKREVQIVVFPDDVDAYKVLQRKFYSAKHKLEHRSGLLSIESGSQTASSEPVIELRGSTPTALEAAESWLQTVMQVYEGGHAVIENNFIFCLGKKEFAELSREQPSSVCVSEEVRDGQASLKFQGPPDALIDAVLATEELLLRMQEKTVAEQEKLLCSMCQPEAGQLSGGDFHETSTTPHIQISWVASHLQEFKDRQKQFEKAGLHVLRIGKIHNPLLSAAFQQMKKNVDGGSKATHKLYQDVPAEFCSSVCQTGFHRMYSPPREQKYGAGIYFTKNLRNLTKGRTTWETNSKIYVFEAEVVTGLYTRGHPSYIVPPRVERDALTLYDSLVDSVLNPDIFVIFNGFGALPQYLLTCSPVTE</sequence>
<evidence type="ECO:0000313" key="9">
    <source>
        <dbReference type="EMBL" id="NWU30628.1"/>
    </source>
</evidence>
<keyword evidence="3" id="KW-0808">Transferase</keyword>
<dbReference type="GO" id="GO:0070212">
    <property type="term" value="P:protein poly-ADP-ribosylation"/>
    <property type="evidence" value="ECO:0007669"/>
    <property type="project" value="TreeGrafter"/>
</dbReference>
<evidence type="ECO:0000256" key="1">
    <source>
        <dbReference type="ARBA" id="ARBA00004123"/>
    </source>
</evidence>
<name>A0A7K5VP26_9CORV</name>
<dbReference type="PROSITE" id="PS51059">
    <property type="entry name" value="PARP_CATALYTIC"/>
    <property type="match status" value="1"/>
</dbReference>
<evidence type="ECO:0000259" key="8">
    <source>
        <dbReference type="PROSITE" id="PS51154"/>
    </source>
</evidence>
<dbReference type="GO" id="GO:0003950">
    <property type="term" value="F:NAD+ poly-ADP-ribosyltransferase activity"/>
    <property type="evidence" value="ECO:0007669"/>
    <property type="project" value="InterPro"/>
</dbReference>
<protein>
    <submittedName>
        <fullName evidence="9">PARP9 polymerase</fullName>
    </submittedName>
</protein>
<dbReference type="GO" id="GO:0060335">
    <property type="term" value="P:positive regulation of type II interferon-mediated signaling pathway"/>
    <property type="evidence" value="ECO:0007669"/>
    <property type="project" value="TreeGrafter"/>
</dbReference>
<evidence type="ECO:0000259" key="7">
    <source>
        <dbReference type="PROSITE" id="PS51059"/>
    </source>
</evidence>